<dbReference type="HAMAP" id="MF_00317">
    <property type="entry name" value="DNApol_clamp_arch"/>
    <property type="match status" value="1"/>
</dbReference>
<dbReference type="Proteomes" id="UP000219974">
    <property type="component" value="Chromosome 11"/>
</dbReference>
<comment type="similarity">
    <text evidence="4 13">Belongs to the PCNA family.</text>
</comment>
<dbReference type="EMBL" id="LT160031">
    <property type="protein sequence ID" value="CXI68177.1"/>
    <property type="molecule type" value="Genomic_DNA"/>
</dbReference>
<evidence type="ECO:0000259" key="14">
    <source>
        <dbReference type="Pfam" id="PF00705"/>
    </source>
</evidence>
<evidence type="ECO:0000256" key="12">
    <source>
        <dbReference type="RuleBase" id="RU000641"/>
    </source>
</evidence>
<evidence type="ECO:0000313" key="18">
    <source>
        <dbReference type="EMBL" id="SCM24185.1"/>
    </source>
</evidence>
<dbReference type="SUPFAM" id="SSF55979">
    <property type="entry name" value="DNA clamp"/>
    <property type="match status" value="2"/>
</dbReference>
<dbReference type="PROSITE" id="PS01251">
    <property type="entry name" value="PCNA_1"/>
    <property type="match status" value="1"/>
</dbReference>
<dbReference type="PRINTS" id="PR00339">
    <property type="entry name" value="PCNACYCLIN"/>
</dbReference>
<keyword evidence="7 13" id="KW-0235">DNA replication</keyword>
<dbReference type="NCBIfam" id="TIGR00590">
    <property type="entry name" value="pcna"/>
    <property type="match status" value="1"/>
</dbReference>
<dbReference type="EMBL" id="LT608259">
    <property type="protein sequence ID" value="SCO63390.1"/>
    <property type="molecule type" value="Genomic_DNA"/>
</dbReference>
<dbReference type="InterPro" id="IPR046938">
    <property type="entry name" value="DNA_clamp_sf"/>
</dbReference>
<dbReference type="GO" id="GO:0006272">
    <property type="term" value="P:leading strand elongation"/>
    <property type="evidence" value="ECO:0007669"/>
    <property type="project" value="TreeGrafter"/>
</dbReference>
<comment type="subunit">
    <text evidence="11">Homotrimer. Interacts with ORC1 (via PIP-box motif); the interaction occurs during DNA replication in trophozoites. Interacts with ORC5; the interaction occurs during the trophozoite stage but not at the late schizont stage. Interacts with FEN1.</text>
</comment>
<dbReference type="InterPro" id="IPR022659">
    <property type="entry name" value="Pr_cel_nuc_antig_CS"/>
</dbReference>
<dbReference type="PANTHER" id="PTHR11352:SF0">
    <property type="entry name" value="PROLIFERATING CELL NUCLEAR ANTIGEN"/>
    <property type="match status" value="1"/>
</dbReference>
<dbReference type="Proteomes" id="UP000220214">
    <property type="component" value="Chromosome 11"/>
</dbReference>
<name>A0A024D9W1_PLABE</name>
<dbReference type="OrthoDB" id="534348at2759"/>
<dbReference type="OMA" id="EMKLINM"/>
<dbReference type="Proteomes" id="UP000069549">
    <property type="component" value="Chromosome 11"/>
</dbReference>
<evidence type="ECO:0000256" key="4">
    <source>
        <dbReference type="ARBA" id="ARBA00010462"/>
    </source>
</evidence>
<evidence type="ECO:0000313" key="21">
    <source>
        <dbReference type="EMBL" id="SCO63390.1"/>
    </source>
</evidence>
<evidence type="ECO:0000256" key="3">
    <source>
        <dbReference type="ARBA" id="ARBA00004496"/>
    </source>
</evidence>
<evidence type="ECO:0000313" key="16">
    <source>
        <dbReference type="EMBL" id="AHZ44501.1"/>
    </source>
</evidence>
<accession>A0A024D9W1</accession>
<dbReference type="GO" id="GO:0006298">
    <property type="term" value="P:mismatch repair"/>
    <property type="evidence" value="ECO:0007669"/>
    <property type="project" value="TreeGrafter"/>
</dbReference>
<sequence length="274" mass="30675">MLEAKLNNAYILKKLFECIKDLVNDANIDADENGLKLQALDGNHVSLVSLHLVDSGFSHYRCDRERVLGVNIASLNKVFKLCGINESVVISSKDDEDNLNFVFENNKEDKVTNFSLKLMSIELDSLNIPDCDEGFDAEVELSSKELTNIFRNLSEFSDTVFIEIDSNSIKFTTKGLVGDAEVALKPRESTSEDDVGVTIKSKKKIKQSFAIKYLNLFSKSSILSDVVILGLSDSRPIEFKYEIKDTSPDSDALKVGFIKFFLAPKMDDDMDNKD</sequence>
<dbReference type="PANTHER" id="PTHR11352">
    <property type="entry name" value="PROLIFERATING CELL NUCLEAR ANTIGEN"/>
    <property type="match status" value="1"/>
</dbReference>
<dbReference type="Pfam" id="PF02747">
    <property type="entry name" value="PCNA_C"/>
    <property type="match status" value="1"/>
</dbReference>
<dbReference type="Proteomes" id="UP000516480">
    <property type="component" value="Chromosome 11"/>
</dbReference>
<evidence type="ECO:0000256" key="13">
    <source>
        <dbReference type="RuleBase" id="RU003671"/>
    </source>
</evidence>
<evidence type="ECO:0000256" key="9">
    <source>
        <dbReference type="ARBA" id="ARBA00023242"/>
    </source>
</evidence>
<evidence type="ECO:0000313" key="24">
    <source>
        <dbReference type="Proteomes" id="UP000219974"/>
    </source>
</evidence>
<evidence type="ECO:0000256" key="7">
    <source>
        <dbReference type="ARBA" id="ARBA00022705"/>
    </source>
</evidence>
<evidence type="ECO:0000313" key="22">
    <source>
        <dbReference type="Proteomes" id="UP000069549"/>
    </source>
</evidence>
<dbReference type="GO" id="GO:0005694">
    <property type="term" value="C:chromosome"/>
    <property type="evidence" value="ECO:0007669"/>
    <property type="project" value="UniProtKB-SubCell"/>
</dbReference>
<feature type="domain" description="Proliferating cell nuclear antigen PCNA N-terminal" evidence="14">
    <location>
        <begin position="1"/>
        <end position="125"/>
    </location>
</feature>
<dbReference type="InterPro" id="IPR022649">
    <property type="entry name" value="Pr_cel_nuc_antig_C"/>
</dbReference>
<dbReference type="GO" id="GO:0051054">
    <property type="term" value="P:positive regulation of DNA metabolic process"/>
    <property type="evidence" value="ECO:0007669"/>
    <property type="project" value="UniProtKB-ARBA"/>
</dbReference>
<comment type="subcellular location">
    <subcellularLocation>
        <location evidence="2">Chromosome</location>
    </subcellularLocation>
    <subcellularLocation>
        <location evidence="3">Cytoplasm</location>
    </subcellularLocation>
    <subcellularLocation>
        <location evidence="1 12">Nucleus</location>
    </subcellularLocation>
</comment>
<keyword evidence="9 12" id="KW-0539">Nucleus</keyword>
<evidence type="ECO:0000313" key="20">
    <source>
        <dbReference type="EMBL" id="SCO61413.1"/>
    </source>
</evidence>
<dbReference type="GO" id="GO:0003677">
    <property type="term" value="F:DNA binding"/>
    <property type="evidence" value="ECO:0007669"/>
    <property type="project" value="UniProtKB-KW"/>
</dbReference>
<feature type="domain" description="Proliferating cell nuclear antigen PCNA C-terminal" evidence="15">
    <location>
        <begin position="132"/>
        <end position="246"/>
    </location>
</feature>
<dbReference type="VEuPathDB" id="PlasmoDB:PBANKA_1137900"/>
<evidence type="ECO:0000256" key="5">
    <source>
        <dbReference type="ARBA" id="ARBA00022454"/>
    </source>
</evidence>
<dbReference type="PROSITE" id="PS00293">
    <property type="entry name" value="PCNA_2"/>
    <property type="match status" value="1"/>
</dbReference>
<dbReference type="FunFam" id="3.10.150.10:FF:000010">
    <property type="entry name" value="Proliferating cell nuclear antigen"/>
    <property type="match status" value="1"/>
</dbReference>
<dbReference type="InterPro" id="IPR000730">
    <property type="entry name" value="Pr_cel_nuc_antig"/>
</dbReference>
<dbReference type="EMBL" id="LT608147">
    <property type="protein sequence ID" value="SCM24185.1"/>
    <property type="molecule type" value="Genomic_DNA"/>
</dbReference>
<dbReference type="GO" id="GO:0043626">
    <property type="term" value="C:PCNA complex"/>
    <property type="evidence" value="ECO:0007669"/>
    <property type="project" value="TreeGrafter"/>
</dbReference>
<dbReference type="InterPro" id="IPR022648">
    <property type="entry name" value="Pr_cel_nuc_antig_N"/>
</dbReference>
<keyword evidence="6" id="KW-0963">Cytoplasm</keyword>
<dbReference type="Pfam" id="PF00705">
    <property type="entry name" value="PCNA_N"/>
    <property type="match status" value="1"/>
</dbReference>
<dbReference type="Gene3D" id="3.10.150.10">
    <property type="entry name" value="DNA Polymerase III, subunit A, domain 2"/>
    <property type="match status" value="2"/>
</dbReference>
<evidence type="ECO:0000259" key="15">
    <source>
        <dbReference type="Pfam" id="PF02747"/>
    </source>
</evidence>
<evidence type="ECO:0000256" key="2">
    <source>
        <dbReference type="ARBA" id="ARBA00004286"/>
    </source>
</evidence>
<evidence type="ECO:0000256" key="11">
    <source>
        <dbReference type="ARBA" id="ARBA00065747"/>
    </source>
</evidence>
<organism evidence="16">
    <name type="scientific">Plasmodium berghei</name>
    <dbReference type="NCBI Taxonomy" id="5821"/>
    <lineage>
        <taxon>Eukaryota</taxon>
        <taxon>Sar</taxon>
        <taxon>Alveolata</taxon>
        <taxon>Apicomplexa</taxon>
        <taxon>Aconoidasida</taxon>
        <taxon>Haemosporida</taxon>
        <taxon>Plasmodiidae</taxon>
        <taxon>Plasmodium</taxon>
        <taxon>Plasmodium (Vinckeia)</taxon>
    </lineage>
</organism>
<evidence type="ECO:0000313" key="26">
    <source>
        <dbReference type="Proteomes" id="UP000516480"/>
    </source>
</evidence>
<evidence type="ECO:0000256" key="6">
    <source>
        <dbReference type="ARBA" id="ARBA00022490"/>
    </source>
</evidence>
<evidence type="ECO:0000256" key="10">
    <source>
        <dbReference type="ARBA" id="ARBA00055713"/>
    </source>
</evidence>
<evidence type="ECO:0000313" key="25">
    <source>
        <dbReference type="Proteomes" id="UP000220214"/>
    </source>
</evidence>
<comment type="function">
    <text evidence="12">This protein is an auxiliary protein of DNA polymerase delta and is involved in the control of eukaryotic DNA replication by increasing the polymerase's processivity during elongation of the leading strand.</text>
</comment>
<keyword evidence="8 13" id="KW-0238">DNA-binding</keyword>
<comment type="function">
    <text evidence="10">Auxiliary protein of DNA polymerase delta and is involved in the control of DNA replication by increasing the polymerase processibility during elongation of the leading strand. Involved in DNA damage response.</text>
</comment>
<evidence type="ECO:0000256" key="8">
    <source>
        <dbReference type="ARBA" id="ARBA00023125"/>
    </source>
</evidence>
<dbReference type="CDD" id="cd00577">
    <property type="entry name" value="PCNA"/>
    <property type="match status" value="1"/>
</dbReference>
<dbReference type="EMBL" id="KJ531216">
    <property type="protein sequence ID" value="AHZ44501.1"/>
    <property type="molecule type" value="Genomic_DNA"/>
</dbReference>
<evidence type="ECO:0000256" key="1">
    <source>
        <dbReference type="ARBA" id="ARBA00004123"/>
    </source>
</evidence>
<dbReference type="GO" id="GO:0006275">
    <property type="term" value="P:regulation of DNA replication"/>
    <property type="evidence" value="ECO:0007669"/>
    <property type="project" value="InterPro"/>
</dbReference>
<dbReference type="EMBL" id="LT614637">
    <property type="protein sequence ID" value="SCN26969.1"/>
    <property type="molecule type" value="Genomic_DNA"/>
</dbReference>
<dbReference type="GO" id="GO:0030337">
    <property type="term" value="F:DNA polymerase processivity factor activity"/>
    <property type="evidence" value="ECO:0007669"/>
    <property type="project" value="InterPro"/>
</dbReference>
<dbReference type="Proteomes" id="UP000219860">
    <property type="component" value="Chromosome 11"/>
</dbReference>
<protein>
    <recommendedName>
        <fullName evidence="12">DNA sliding clamp PCNA</fullName>
    </recommendedName>
</protein>
<reference evidence="16" key="1">
    <citation type="submission" date="2014-03" db="EMBL/GenBank/DDBJ databases">
        <title>Plasmodium berghei DNA damage repair protein.</title>
        <authorList>
            <person name="Ansari A."/>
            <person name="Alruwaili J."/>
        </authorList>
    </citation>
    <scope>NUCLEOTIDE SEQUENCE</scope>
    <source>
        <strain evidence="16">ANKA</strain>
    </source>
</reference>
<keyword evidence="5" id="KW-0158">Chromosome</keyword>
<reference evidence="19 25" key="2">
    <citation type="submission" date="2016-05" db="EMBL/GenBank/DDBJ databases">
        <authorList>
            <consortium name="Pathogen Informatics"/>
        </authorList>
    </citation>
    <scope>NUCLEOTIDE SEQUENCE [LARGE SCALE GENOMIC DNA]</scope>
    <source>
        <strain evidence="17 22">K173</strain>
        <strain evidence="18 26">NK65 ny</strain>
        <strain evidence="19 25">NK65e</strain>
        <strain evidence="21 23">SP11 Antwerpcl1</strain>
        <strain evidence="20 24">SP11 RLL</strain>
    </source>
</reference>
<dbReference type="GO" id="GO:0005737">
    <property type="term" value="C:cytoplasm"/>
    <property type="evidence" value="ECO:0007669"/>
    <property type="project" value="UniProtKB-SubCell"/>
</dbReference>
<dbReference type="FunFam" id="3.10.150.10:FF:000006">
    <property type="entry name" value="Proliferating cell nuclear antigen"/>
    <property type="match status" value="1"/>
</dbReference>
<evidence type="ECO:0000313" key="17">
    <source>
        <dbReference type="EMBL" id="CXI68177.1"/>
    </source>
</evidence>
<evidence type="ECO:0000313" key="19">
    <source>
        <dbReference type="EMBL" id="SCN26969.1"/>
    </source>
</evidence>
<gene>
    <name evidence="17" type="primary">PCNA1</name>
    <name evidence="17" type="ORF">PBK173_000303700</name>
    <name evidence="19" type="ORF">PBNK65E_000295900</name>
    <name evidence="18" type="ORF">PBNK65NY_000295400</name>
    <name evidence="21" type="ORF">PBSP11A_000295300</name>
    <name evidence="20" type="ORF">PBSP11RLL_000295800</name>
</gene>
<proteinExistence type="inferred from homology"/>
<evidence type="ECO:0000313" key="23">
    <source>
        <dbReference type="Proteomes" id="UP000219860"/>
    </source>
</evidence>
<dbReference type="EMBL" id="LT608275">
    <property type="protein sequence ID" value="SCO61413.1"/>
    <property type="molecule type" value="Genomic_DNA"/>
</dbReference>
<dbReference type="AlphaFoldDB" id="A0A024D9W1"/>
<dbReference type="GO" id="GO:0019985">
    <property type="term" value="P:translesion synthesis"/>
    <property type="evidence" value="ECO:0007669"/>
    <property type="project" value="TreeGrafter"/>
</dbReference>